<organism evidence="1 2">
    <name type="scientific">Hyaloscypha bicolor E</name>
    <dbReference type="NCBI Taxonomy" id="1095630"/>
    <lineage>
        <taxon>Eukaryota</taxon>
        <taxon>Fungi</taxon>
        <taxon>Dikarya</taxon>
        <taxon>Ascomycota</taxon>
        <taxon>Pezizomycotina</taxon>
        <taxon>Leotiomycetes</taxon>
        <taxon>Helotiales</taxon>
        <taxon>Hyaloscyphaceae</taxon>
        <taxon>Hyaloscypha</taxon>
        <taxon>Hyaloscypha bicolor</taxon>
    </lineage>
</organism>
<dbReference type="GeneID" id="36588905"/>
<keyword evidence="2" id="KW-1185">Reference proteome</keyword>
<protein>
    <recommendedName>
        <fullName evidence="3">Thioredoxin domain-containing protein</fullName>
    </recommendedName>
</protein>
<name>A0A2J6SZI5_9HELO</name>
<dbReference type="InParanoid" id="A0A2J6SZI5"/>
<reference evidence="1 2" key="1">
    <citation type="submission" date="2016-04" db="EMBL/GenBank/DDBJ databases">
        <title>A degradative enzymes factory behind the ericoid mycorrhizal symbiosis.</title>
        <authorList>
            <consortium name="DOE Joint Genome Institute"/>
            <person name="Martino E."/>
            <person name="Morin E."/>
            <person name="Grelet G."/>
            <person name="Kuo A."/>
            <person name="Kohler A."/>
            <person name="Daghino S."/>
            <person name="Barry K."/>
            <person name="Choi C."/>
            <person name="Cichocki N."/>
            <person name="Clum A."/>
            <person name="Copeland A."/>
            <person name="Hainaut M."/>
            <person name="Haridas S."/>
            <person name="Labutti K."/>
            <person name="Lindquist E."/>
            <person name="Lipzen A."/>
            <person name="Khouja H.-R."/>
            <person name="Murat C."/>
            <person name="Ohm R."/>
            <person name="Olson A."/>
            <person name="Spatafora J."/>
            <person name="Veneault-Fourrey C."/>
            <person name="Henrissat B."/>
            <person name="Grigoriev I."/>
            <person name="Martin F."/>
            <person name="Perotto S."/>
        </authorList>
    </citation>
    <scope>NUCLEOTIDE SEQUENCE [LARGE SCALE GENOMIC DNA]</scope>
    <source>
        <strain evidence="1 2">E</strain>
    </source>
</reference>
<evidence type="ECO:0008006" key="3">
    <source>
        <dbReference type="Google" id="ProtNLM"/>
    </source>
</evidence>
<accession>A0A2J6SZI5</accession>
<dbReference type="Gene3D" id="3.40.30.10">
    <property type="entry name" value="Glutaredoxin"/>
    <property type="match status" value="1"/>
</dbReference>
<sequence length="137" mass="15938">MHLKTVANALTLTKTHSHHAEEPPKALEAHKIVTITTIEEFEQILDDHHHRRVVVFCVTTNYKDPDVSEEGWYHHYERLNDVHFVRVDLDVSPPLEERLQPKVKPCWVTFHKGEQTGWSSGGMKRFVQLHSERKGSV</sequence>
<dbReference type="EMBL" id="KZ613848">
    <property type="protein sequence ID" value="PMD56152.1"/>
    <property type="molecule type" value="Genomic_DNA"/>
</dbReference>
<dbReference type="AlphaFoldDB" id="A0A2J6SZI5"/>
<dbReference type="OrthoDB" id="3495587at2759"/>
<proteinExistence type="predicted"/>
<gene>
    <name evidence="1" type="ORF">K444DRAFT_615950</name>
</gene>
<dbReference type="Proteomes" id="UP000235371">
    <property type="component" value="Unassembled WGS sequence"/>
</dbReference>
<evidence type="ECO:0000313" key="2">
    <source>
        <dbReference type="Proteomes" id="UP000235371"/>
    </source>
</evidence>
<dbReference type="SUPFAM" id="SSF52833">
    <property type="entry name" value="Thioredoxin-like"/>
    <property type="match status" value="1"/>
</dbReference>
<dbReference type="RefSeq" id="XP_024733056.1">
    <property type="nucleotide sequence ID" value="XM_024880828.1"/>
</dbReference>
<evidence type="ECO:0000313" key="1">
    <source>
        <dbReference type="EMBL" id="PMD56152.1"/>
    </source>
</evidence>
<dbReference type="InterPro" id="IPR036249">
    <property type="entry name" value="Thioredoxin-like_sf"/>
</dbReference>